<reference evidence="4 5" key="1">
    <citation type="journal article" date="2020" name="G3 (Bethesda)">
        <title>Improved Reference Genome for Cyclotella cryptica CCMP332, a Model for Cell Wall Morphogenesis, Salinity Adaptation, and Lipid Production in Diatoms (Bacillariophyta).</title>
        <authorList>
            <person name="Roberts W.R."/>
            <person name="Downey K.M."/>
            <person name="Ruck E.C."/>
            <person name="Traller J.C."/>
            <person name="Alverson A.J."/>
        </authorList>
    </citation>
    <scope>NUCLEOTIDE SEQUENCE [LARGE SCALE GENOMIC DNA]</scope>
    <source>
        <strain evidence="4 5">CCMP332</strain>
    </source>
</reference>
<dbReference type="AlphaFoldDB" id="A0ABD3PTM4"/>
<accession>A0ABD3PTM4</accession>
<organism evidence="4 5">
    <name type="scientific">Cyclotella cryptica</name>
    <dbReference type="NCBI Taxonomy" id="29204"/>
    <lineage>
        <taxon>Eukaryota</taxon>
        <taxon>Sar</taxon>
        <taxon>Stramenopiles</taxon>
        <taxon>Ochrophyta</taxon>
        <taxon>Bacillariophyta</taxon>
        <taxon>Coscinodiscophyceae</taxon>
        <taxon>Thalassiosirophycidae</taxon>
        <taxon>Stephanodiscales</taxon>
        <taxon>Stephanodiscaceae</taxon>
        <taxon>Cyclotella</taxon>
    </lineage>
</organism>
<evidence type="ECO:0000256" key="1">
    <source>
        <dbReference type="ARBA" id="ARBA00023157"/>
    </source>
</evidence>
<proteinExistence type="predicted"/>
<gene>
    <name evidence="4" type="ORF">HJC23_011495</name>
</gene>
<name>A0ABD3PTM4_9STRA</name>
<feature type="chain" id="PRO_5044758249" description="NIDO domain-containing protein" evidence="2">
    <location>
        <begin position="19"/>
        <end position="613"/>
    </location>
</feature>
<dbReference type="PANTHER" id="PTHR13802:SF52">
    <property type="entry name" value="MUCIN-4"/>
    <property type="match status" value="1"/>
</dbReference>
<dbReference type="InterPro" id="IPR051495">
    <property type="entry name" value="Epithelial_Barrier/Signaling"/>
</dbReference>
<evidence type="ECO:0000259" key="3">
    <source>
        <dbReference type="Pfam" id="PF06119"/>
    </source>
</evidence>
<sequence>MKTVPLVLSMFLWGSTRASPSNLRMGGRKVSDREEHYPPKPVPTVESFLGLFDAPETVLLSQVTFPGGICPVLPTDPASDGWSLPMAPNDDLSSSQISIPFVFDLFGALFNTLFINNNGNLSFGSPFGAYTSTGFPVSGYPMVAAFWADVDTRNGLGQVWMKQISSNVLAVAWDQVGYYAVQGDKLNTFMIMISDGNDSSMGVGNSVCFCYEDMQWTTGSASGGVGGFGGTPATVGANKGDGMAYYALGRYDAPGDGIQGIDLLDGQTICFTTSNTNQPPVAVGVPQDNSFDLQCDGFITDHIITFSGPEGDQLVDLEVTTTGDISDLVLNIDDSKQTASLTINWTPSLPGTVQLIITATDNGIHGTGTDPKTTELGLNLNYPGPCNSPPIALCQDIKIEATSACQASLSEQELISLIDAGSYDSDGDAITMSAAYDSPFDIGNQVVLLTVTDIYDATDSCESTITVIDNEVPTVDCGDVGVIAPCQVPVKLNFGPMSKANGCPVDIEVIHKKCIFCNGAGKETSRDCVIDGSTIIDSGGVQDHISWAVIATNVHIGESTQLSTEEVCTVCVQNPSADFDPGCSGNGAVTKKNGQKYACEASCPQCELHCSSS</sequence>
<evidence type="ECO:0000256" key="2">
    <source>
        <dbReference type="SAM" id="SignalP"/>
    </source>
</evidence>
<comment type="caution">
    <text evidence="4">The sequence shown here is derived from an EMBL/GenBank/DDBJ whole genome shotgun (WGS) entry which is preliminary data.</text>
</comment>
<keyword evidence="5" id="KW-1185">Reference proteome</keyword>
<keyword evidence="1" id="KW-1015">Disulfide bond</keyword>
<dbReference type="InterPro" id="IPR003886">
    <property type="entry name" value="NIDO_dom"/>
</dbReference>
<dbReference type="Pfam" id="PF06119">
    <property type="entry name" value="NIDO"/>
    <property type="match status" value="1"/>
</dbReference>
<evidence type="ECO:0000313" key="5">
    <source>
        <dbReference type="Proteomes" id="UP001516023"/>
    </source>
</evidence>
<dbReference type="EMBL" id="JABMIG020000114">
    <property type="protein sequence ID" value="KAL3791439.1"/>
    <property type="molecule type" value="Genomic_DNA"/>
</dbReference>
<feature type="domain" description="NIDO" evidence="3">
    <location>
        <begin position="111"/>
        <end position="248"/>
    </location>
</feature>
<evidence type="ECO:0000313" key="4">
    <source>
        <dbReference type="EMBL" id="KAL3791439.1"/>
    </source>
</evidence>
<feature type="signal peptide" evidence="2">
    <location>
        <begin position="1"/>
        <end position="18"/>
    </location>
</feature>
<dbReference type="PANTHER" id="PTHR13802">
    <property type="entry name" value="MUCIN 4-RELATED"/>
    <property type="match status" value="1"/>
</dbReference>
<dbReference type="Proteomes" id="UP001516023">
    <property type="component" value="Unassembled WGS sequence"/>
</dbReference>
<keyword evidence="2" id="KW-0732">Signal</keyword>
<protein>
    <recommendedName>
        <fullName evidence="3">NIDO domain-containing protein</fullName>
    </recommendedName>
</protein>